<gene>
    <name evidence="1" type="ORF">AMORRO_LOCUS12189</name>
</gene>
<dbReference type="AlphaFoldDB" id="A0A9N9N5G7"/>
<dbReference type="Proteomes" id="UP000789342">
    <property type="component" value="Unassembled WGS sequence"/>
</dbReference>
<dbReference type="PANTHER" id="PTHR47163">
    <property type="entry name" value="DDE_TNP_IS1595 DOMAIN-CONTAINING PROTEIN"/>
    <property type="match status" value="1"/>
</dbReference>
<evidence type="ECO:0000313" key="2">
    <source>
        <dbReference type="Proteomes" id="UP000789342"/>
    </source>
</evidence>
<dbReference type="PANTHER" id="PTHR47163:SF2">
    <property type="entry name" value="SI:DKEY-17M8.2"/>
    <property type="match status" value="1"/>
</dbReference>
<accession>A0A9N9N5G7</accession>
<organism evidence="1 2">
    <name type="scientific">Acaulospora morrowiae</name>
    <dbReference type="NCBI Taxonomy" id="94023"/>
    <lineage>
        <taxon>Eukaryota</taxon>
        <taxon>Fungi</taxon>
        <taxon>Fungi incertae sedis</taxon>
        <taxon>Mucoromycota</taxon>
        <taxon>Glomeromycotina</taxon>
        <taxon>Glomeromycetes</taxon>
        <taxon>Diversisporales</taxon>
        <taxon>Acaulosporaceae</taxon>
        <taxon>Acaulospora</taxon>
    </lineage>
</organism>
<protein>
    <submittedName>
        <fullName evidence="1">7645_t:CDS:1</fullName>
    </submittedName>
</protein>
<dbReference type="EMBL" id="CAJVPV010017246">
    <property type="protein sequence ID" value="CAG8702019.1"/>
    <property type="molecule type" value="Genomic_DNA"/>
</dbReference>
<proteinExistence type="predicted"/>
<dbReference type="OrthoDB" id="5598606at2759"/>
<comment type="caution">
    <text evidence="1">The sequence shown here is derived from an EMBL/GenBank/DDBJ whole genome shotgun (WGS) entry which is preliminary data.</text>
</comment>
<evidence type="ECO:0000313" key="1">
    <source>
        <dbReference type="EMBL" id="CAG8702019.1"/>
    </source>
</evidence>
<feature type="non-terminal residue" evidence="1">
    <location>
        <position position="1"/>
    </location>
</feature>
<keyword evidence="2" id="KW-1185">Reference proteome</keyword>
<sequence length="135" mass="15310">NTFFTRSHLQCSDAMLIGYYWLCGATYTVILNATGCATRTISNYMKYFRELVIETLDEDDLMIGGNGIIVEIDESKFCRGKETDGIWIVGGIERMEKRKCFFVIVDQRDAGTIRDIVSKHVKPGSIVATDCWQGY</sequence>
<dbReference type="InterPro" id="IPR053164">
    <property type="entry name" value="IS1016-like_transposase"/>
</dbReference>
<name>A0A9N9N5G7_9GLOM</name>
<reference evidence="1" key="1">
    <citation type="submission" date="2021-06" db="EMBL/GenBank/DDBJ databases">
        <authorList>
            <person name="Kallberg Y."/>
            <person name="Tangrot J."/>
            <person name="Rosling A."/>
        </authorList>
    </citation>
    <scope>NUCLEOTIDE SEQUENCE</scope>
    <source>
        <strain evidence="1">CL551</strain>
    </source>
</reference>